<dbReference type="PROSITE" id="PS50042">
    <property type="entry name" value="CNMP_BINDING_3"/>
    <property type="match status" value="1"/>
</dbReference>
<evidence type="ECO:0000313" key="3">
    <source>
        <dbReference type="EMBL" id="QKW93691.1"/>
    </source>
</evidence>
<dbReference type="GO" id="GO:0005829">
    <property type="term" value="C:cytosol"/>
    <property type="evidence" value="ECO:0007669"/>
    <property type="project" value="TreeGrafter"/>
</dbReference>
<accession>A0A7D4XHE5</accession>
<dbReference type="InterPro" id="IPR050397">
    <property type="entry name" value="Env_Response_Regulators"/>
</dbReference>
<dbReference type="InterPro" id="IPR000595">
    <property type="entry name" value="cNMP-bd_dom"/>
</dbReference>
<protein>
    <submittedName>
        <fullName evidence="3">Cyclic nucleotide-binding domain-containing protein</fullName>
    </submittedName>
</protein>
<sequence length="469" mass="51960">MANSVNTGGGGEVEKHQTSLSTAAARQLATTTKSLPQMEGISTRWLLRMLPWVQMSAGVYRVNRRLTYTVGDDRLSFGNIGARVEVIPQELGKLPLLRGFEGDSAVLDSLASRFVQREFKPGDLIVEAGQPAEHVFLIAHGKAQKLGKGPYGDQVILDVLADGDHFGDQAVVESNDQWTFTVKAVTPCIVMALPQKVFEDQIKQSAALSAHVEKFKERLKKPQDKMGQAAIQLAAGHGGEPTLPGTFVDYELKPREYELSVAQTVLNIHTRVSDLFNNPMNQLEQQLRLTIEALRERQEYEMINNRDFGLLHNADLKQRLHARSGPPTPDDMDELLSRRRKSRFFLAHPRTIAAFGRECTRRGVYPPVVEVQGRRVIAWRGVPILPCDKIPITENRTSSIIVMRTGQDDQGVVGLHHTGIPDEVEPGLSVRHMGINEKAVSSYLVSTYFSAAVLIPDALGVLENVELGR</sequence>
<dbReference type="PANTHER" id="PTHR24567:SF74">
    <property type="entry name" value="HTH-TYPE TRANSCRIPTIONAL REGULATOR ARCR"/>
    <property type="match status" value="1"/>
</dbReference>
<dbReference type="GO" id="GO:0003700">
    <property type="term" value="F:DNA-binding transcription factor activity"/>
    <property type="evidence" value="ECO:0007669"/>
    <property type="project" value="TreeGrafter"/>
</dbReference>
<evidence type="ECO:0000256" key="1">
    <source>
        <dbReference type="SAM" id="MobiDB-lite"/>
    </source>
</evidence>
<dbReference type="PANTHER" id="PTHR24567">
    <property type="entry name" value="CRP FAMILY TRANSCRIPTIONAL REGULATORY PROTEIN"/>
    <property type="match status" value="1"/>
</dbReference>
<name>A0A7D4XHE5_9BACT</name>
<dbReference type="AlphaFoldDB" id="A0A7D4XHE5"/>
<dbReference type="SMART" id="SM00100">
    <property type="entry name" value="cNMP"/>
    <property type="match status" value="1"/>
</dbReference>
<organism evidence="3">
    <name type="scientific">Vitiosangium cumulatum</name>
    <dbReference type="NCBI Taxonomy" id="1867796"/>
    <lineage>
        <taxon>Bacteria</taxon>
        <taxon>Pseudomonadati</taxon>
        <taxon>Myxococcota</taxon>
        <taxon>Myxococcia</taxon>
        <taxon>Myxococcales</taxon>
        <taxon>Cystobacterineae</taxon>
        <taxon>Archangiaceae</taxon>
        <taxon>Vitiosangium</taxon>
    </lineage>
</organism>
<dbReference type="InterPro" id="IPR018488">
    <property type="entry name" value="cNMP-bd_CS"/>
</dbReference>
<dbReference type="CDD" id="cd00038">
    <property type="entry name" value="CAP_ED"/>
    <property type="match status" value="1"/>
</dbReference>
<feature type="domain" description="Cyclic nucleotide-binding" evidence="2">
    <location>
        <begin position="106"/>
        <end position="202"/>
    </location>
</feature>
<feature type="region of interest" description="Disordered" evidence="1">
    <location>
        <begin position="1"/>
        <end position="25"/>
    </location>
</feature>
<dbReference type="InterPro" id="IPR045641">
    <property type="entry name" value="SrpI-like"/>
</dbReference>
<dbReference type="InterPro" id="IPR018490">
    <property type="entry name" value="cNMP-bd_dom_sf"/>
</dbReference>
<dbReference type="Pfam" id="PF19307">
    <property type="entry name" value="SrpI-like"/>
    <property type="match status" value="1"/>
</dbReference>
<dbReference type="Gene3D" id="2.60.120.10">
    <property type="entry name" value="Jelly Rolls"/>
    <property type="match status" value="1"/>
</dbReference>
<dbReference type="PROSITE" id="PS00888">
    <property type="entry name" value="CNMP_BINDING_1"/>
    <property type="match status" value="1"/>
</dbReference>
<proteinExistence type="predicted"/>
<dbReference type="EMBL" id="MT520812">
    <property type="protein sequence ID" value="QKW93691.1"/>
    <property type="molecule type" value="Genomic_DNA"/>
</dbReference>
<reference evidence="3" key="1">
    <citation type="journal article" date="2020" name="Molecules">
        <title>2-Hydroxysorangiadenosine: Structure and Biosynthesis of a Myxobacterial Sesquiterpene-Nucleoside.</title>
        <authorList>
            <person name="Okoth D.A."/>
            <person name="Hug J.J."/>
            <person name="Garcia R."/>
            <person name="Sproer C."/>
            <person name="Overmann J."/>
            <person name="Muller R."/>
        </authorList>
    </citation>
    <scope>NUCLEOTIDE SEQUENCE</scope>
    <source>
        <strain evidence="3">MCy10943</strain>
    </source>
</reference>
<dbReference type="SUPFAM" id="SSF51206">
    <property type="entry name" value="cAMP-binding domain-like"/>
    <property type="match status" value="1"/>
</dbReference>
<dbReference type="Pfam" id="PF00027">
    <property type="entry name" value="cNMP_binding"/>
    <property type="match status" value="1"/>
</dbReference>
<dbReference type="InterPro" id="IPR014710">
    <property type="entry name" value="RmlC-like_jellyroll"/>
</dbReference>
<dbReference type="InterPro" id="IPR049817">
    <property type="entry name" value="Encap_f2b"/>
</dbReference>
<evidence type="ECO:0000259" key="2">
    <source>
        <dbReference type="PROSITE" id="PS50042"/>
    </source>
</evidence>
<dbReference type="NCBIfam" id="NF041163">
    <property type="entry name" value="encap_f2b"/>
    <property type="match status" value="1"/>
</dbReference>